<dbReference type="EMBL" id="BMAU01021236">
    <property type="protein sequence ID" value="GFY03407.1"/>
    <property type="molecule type" value="Genomic_DNA"/>
</dbReference>
<dbReference type="Proteomes" id="UP000887159">
    <property type="component" value="Unassembled WGS sequence"/>
</dbReference>
<evidence type="ECO:0000313" key="2">
    <source>
        <dbReference type="Proteomes" id="UP000887159"/>
    </source>
</evidence>
<comment type="caution">
    <text evidence="1">The sequence shown here is derived from an EMBL/GenBank/DDBJ whole genome shotgun (WGS) entry which is preliminary data.</text>
</comment>
<name>A0A8X6RWZ4_TRICX</name>
<reference evidence="1" key="1">
    <citation type="submission" date="2020-08" db="EMBL/GenBank/DDBJ databases">
        <title>Multicomponent nature underlies the extraordinary mechanical properties of spider dragline silk.</title>
        <authorList>
            <person name="Kono N."/>
            <person name="Nakamura H."/>
            <person name="Mori M."/>
            <person name="Yoshida Y."/>
            <person name="Ohtoshi R."/>
            <person name="Malay A.D."/>
            <person name="Moran D.A.P."/>
            <person name="Tomita M."/>
            <person name="Numata K."/>
            <person name="Arakawa K."/>
        </authorList>
    </citation>
    <scope>NUCLEOTIDE SEQUENCE</scope>
</reference>
<dbReference type="AlphaFoldDB" id="A0A8X6RWZ4"/>
<organism evidence="1 2">
    <name type="scientific">Trichonephila clavipes</name>
    <name type="common">Golden silk orbweaver</name>
    <name type="synonym">Nephila clavipes</name>
    <dbReference type="NCBI Taxonomy" id="2585209"/>
    <lineage>
        <taxon>Eukaryota</taxon>
        <taxon>Metazoa</taxon>
        <taxon>Ecdysozoa</taxon>
        <taxon>Arthropoda</taxon>
        <taxon>Chelicerata</taxon>
        <taxon>Arachnida</taxon>
        <taxon>Araneae</taxon>
        <taxon>Araneomorphae</taxon>
        <taxon>Entelegynae</taxon>
        <taxon>Araneoidea</taxon>
        <taxon>Nephilidae</taxon>
        <taxon>Trichonephila</taxon>
    </lineage>
</organism>
<gene>
    <name evidence="1" type="ORF">TNCV_1173641</name>
</gene>
<sequence>MLEKVIENWTSRLDYIRASRGSPMPEIIFKIIRSEHPPVSVVVWASGASSGVILVTRQRYKITRSISNNPHDTFIERLYEHGLLLARCEVSSGHGSKLGGVQSSTAA</sequence>
<protein>
    <submittedName>
        <fullName evidence="1">Uncharacterized protein</fullName>
    </submittedName>
</protein>
<keyword evidence="2" id="KW-1185">Reference proteome</keyword>
<accession>A0A8X6RWZ4</accession>
<proteinExistence type="predicted"/>
<evidence type="ECO:0000313" key="1">
    <source>
        <dbReference type="EMBL" id="GFY03407.1"/>
    </source>
</evidence>